<dbReference type="RefSeq" id="WP_034524223.1">
    <property type="nucleotide sequence ID" value="NZ_FQZN01000012.1"/>
</dbReference>
<sequence length="135" mass="15949">MEIYTSYFGKLKRLQESNILPVSITVIPPRWFGGRTYVELAPRRGMLGLSSDEYRKEFSKILRMNSPMKVYKDLEIMVRNDKKVAIALLCYESPEKFCHRHLVAEWFMEKLGIEVREFDYVPKIEAPVPEQLNLF</sequence>
<accession>A0A1M6FK42</accession>
<dbReference type="InterPro" id="IPR054495">
    <property type="entry name" value="DUF488-N3a"/>
</dbReference>
<protein>
    <recommendedName>
        <fullName evidence="1">DUF488 domain-containing protein</fullName>
    </recommendedName>
</protein>
<evidence type="ECO:0000259" key="1">
    <source>
        <dbReference type="Pfam" id="PF22751"/>
    </source>
</evidence>
<dbReference type="Pfam" id="PF22751">
    <property type="entry name" value="DUF488-N3a"/>
    <property type="match status" value="1"/>
</dbReference>
<feature type="domain" description="DUF488" evidence="1">
    <location>
        <begin position="52"/>
        <end position="110"/>
    </location>
</feature>
<organism evidence="2 3">
    <name type="scientific">Bacteroides stercorirosoris</name>
    <dbReference type="NCBI Taxonomy" id="871324"/>
    <lineage>
        <taxon>Bacteria</taxon>
        <taxon>Pseudomonadati</taxon>
        <taxon>Bacteroidota</taxon>
        <taxon>Bacteroidia</taxon>
        <taxon>Bacteroidales</taxon>
        <taxon>Bacteroidaceae</taxon>
        <taxon>Bacteroides</taxon>
    </lineage>
</organism>
<dbReference type="eggNOG" id="ENOG5033AM0">
    <property type="taxonomic scope" value="Bacteria"/>
</dbReference>
<dbReference type="Proteomes" id="UP000184192">
    <property type="component" value="Unassembled WGS sequence"/>
</dbReference>
<dbReference type="AlphaFoldDB" id="A0A1M6FK42"/>
<gene>
    <name evidence="2" type="ORF">SAMN05444350_11277</name>
</gene>
<keyword evidence="3" id="KW-1185">Reference proteome</keyword>
<evidence type="ECO:0000313" key="2">
    <source>
        <dbReference type="EMBL" id="SHI98088.1"/>
    </source>
</evidence>
<dbReference type="GeneID" id="92715123"/>
<proteinExistence type="predicted"/>
<dbReference type="EMBL" id="FQZN01000012">
    <property type="protein sequence ID" value="SHI98088.1"/>
    <property type="molecule type" value="Genomic_DNA"/>
</dbReference>
<evidence type="ECO:0000313" key="3">
    <source>
        <dbReference type="Proteomes" id="UP000184192"/>
    </source>
</evidence>
<reference evidence="3" key="1">
    <citation type="submission" date="2016-11" db="EMBL/GenBank/DDBJ databases">
        <authorList>
            <person name="Varghese N."/>
            <person name="Submissions S."/>
        </authorList>
    </citation>
    <scope>NUCLEOTIDE SEQUENCE [LARGE SCALE GENOMIC DNA]</scope>
    <source>
        <strain evidence="3">DSM 26884</strain>
    </source>
</reference>
<name>A0A1M6FK42_9BACE</name>